<evidence type="ECO:0000313" key="1">
    <source>
        <dbReference type="EMBL" id="TXL67457.1"/>
    </source>
</evidence>
<accession>A0A5C8P2D9</accession>
<protein>
    <submittedName>
        <fullName evidence="1">Uncharacterized protein</fullName>
    </submittedName>
</protein>
<organism evidence="1 2">
    <name type="scientific">Cerasibacillus terrae</name>
    <dbReference type="NCBI Taxonomy" id="2498845"/>
    <lineage>
        <taxon>Bacteria</taxon>
        <taxon>Bacillati</taxon>
        <taxon>Bacillota</taxon>
        <taxon>Bacilli</taxon>
        <taxon>Bacillales</taxon>
        <taxon>Bacillaceae</taxon>
        <taxon>Cerasibacillus</taxon>
    </lineage>
</organism>
<evidence type="ECO:0000313" key="2">
    <source>
        <dbReference type="Proteomes" id="UP000321574"/>
    </source>
</evidence>
<dbReference type="AlphaFoldDB" id="A0A5C8P2D9"/>
<comment type="caution">
    <text evidence="1">The sequence shown here is derived from an EMBL/GenBank/DDBJ whole genome shotgun (WGS) entry which is preliminary data.</text>
</comment>
<name>A0A5C8P2D9_9BACI</name>
<sequence length="91" mass="10324">MNRIKGWLVQNQKEGLIDVAEKEIEITEEHLGKYIVPSLVLTIGSESIKITPVGRLIIGASGRVDISSFMNRFIVLYHSEKGWIKLWNGMK</sequence>
<keyword evidence="2" id="KW-1185">Reference proteome</keyword>
<reference evidence="1 2" key="1">
    <citation type="submission" date="2019-06" db="EMBL/GenBank/DDBJ databases">
        <title>Cerasibacillus sp. nov., isolated from maize field.</title>
        <authorList>
            <person name="Lin S.-Y."/>
            <person name="Tsai C.-F."/>
            <person name="Young C.-C."/>
        </authorList>
    </citation>
    <scope>NUCLEOTIDE SEQUENCE [LARGE SCALE GENOMIC DNA]</scope>
    <source>
        <strain evidence="1 2">CC-CFT480</strain>
    </source>
</reference>
<proteinExistence type="predicted"/>
<dbReference type="EMBL" id="VDUW01000001">
    <property type="protein sequence ID" value="TXL67457.1"/>
    <property type="molecule type" value="Genomic_DNA"/>
</dbReference>
<gene>
    <name evidence="1" type="ORF">FHP05_00060</name>
</gene>
<dbReference type="RefSeq" id="WP_147664898.1">
    <property type="nucleotide sequence ID" value="NZ_VDUW01000001.1"/>
</dbReference>
<dbReference type="OrthoDB" id="7064296at2"/>
<dbReference type="Proteomes" id="UP000321574">
    <property type="component" value="Unassembled WGS sequence"/>
</dbReference>